<keyword evidence="1" id="KW-0175">Coiled coil</keyword>
<dbReference type="GO" id="GO:0042175">
    <property type="term" value="C:nuclear outer membrane-endoplasmic reticulum membrane network"/>
    <property type="evidence" value="ECO:0007669"/>
    <property type="project" value="TreeGrafter"/>
</dbReference>
<organism evidence="3 4">
    <name type="scientific">Rickenella mellea</name>
    <dbReference type="NCBI Taxonomy" id="50990"/>
    <lineage>
        <taxon>Eukaryota</taxon>
        <taxon>Fungi</taxon>
        <taxon>Dikarya</taxon>
        <taxon>Basidiomycota</taxon>
        <taxon>Agaricomycotina</taxon>
        <taxon>Agaricomycetes</taxon>
        <taxon>Hymenochaetales</taxon>
        <taxon>Rickenellaceae</taxon>
        <taxon>Rickenella</taxon>
    </lineage>
</organism>
<name>A0A4R5XEI3_9AGAM</name>
<dbReference type="Proteomes" id="UP000294933">
    <property type="component" value="Unassembled WGS sequence"/>
</dbReference>
<evidence type="ECO:0008006" key="5">
    <source>
        <dbReference type="Google" id="ProtNLM"/>
    </source>
</evidence>
<sequence>MARSDSKPAAAANTAAAKGKSTKPAKPSISPLPSNADAPASASKVDELDTPASATRTGRPDKAVYDAEQESIKKEIEGVQAKLNELQEKISSATGNGVSKDRRAELHSEMDKIRQDQGTSKNSLSKIKDQLQALNENIQKKVKDLNAVKAKVPYKTVADIDARIQQLDRQIESGSMKLADEKRALQEVSQVKRSRRIVEGFQADQATIDNDRATAENLRKQLDDPEMKAVNERAAAIRAELDELKKESDELYGNRQKLFDERGTLKAQLDSLYERKRDSARAYKEDNDRYWAKVSEDRAKRAERARAERQAEEDRKKLEIAERLRDEASAPAFQTQIEDCQTLIDLLSGKSTSAELKLNGAQKTAERSGVTGVPKLELRQIDAPTDGLVARKKKGEDEEAYFVGGSKKGKGKKGGAKANGSATEKPTADTSQLNMPFGTLTALLAMAIPPPSSQSDVPRTIEDLKTKKSWYEANQTKQTAENIAKAEAEIKRLLNPGGKASPQTNGKSAEREHPLEPTPTPASGEPLSTSVPHEQVDSKLSAVQEGAAEEEKVVA</sequence>
<feature type="region of interest" description="Disordered" evidence="2">
    <location>
        <begin position="401"/>
        <end position="434"/>
    </location>
</feature>
<accession>A0A4R5XEI3</accession>
<evidence type="ECO:0000256" key="1">
    <source>
        <dbReference type="SAM" id="Coils"/>
    </source>
</evidence>
<feature type="region of interest" description="Disordered" evidence="2">
    <location>
        <begin position="87"/>
        <end position="123"/>
    </location>
</feature>
<keyword evidence="4" id="KW-1185">Reference proteome</keyword>
<feature type="coiled-coil region" evidence="1">
    <location>
        <begin position="227"/>
        <end position="261"/>
    </location>
</feature>
<feature type="region of interest" description="Disordered" evidence="2">
    <location>
        <begin position="493"/>
        <end position="555"/>
    </location>
</feature>
<dbReference type="PANTHER" id="PTHR31027:SF2">
    <property type="entry name" value="LEBERCILIN DOMAIN-CONTAINING PROTEIN"/>
    <property type="match status" value="1"/>
</dbReference>
<feature type="coiled-coil region" evidence="1">
    <location>
        <begin position="292"/>
        <end position="324"/>
    </location>
</feature>
<dbReference type="VEuPathDB" id="FungiDB:BD410DRAFT_779928"/>
<feature type="compositionally biased region" description="Basic and acidic residues" evidence="2">
    <location>
        <begin position="58"/>
        <end position="69"/>
    </location>
</feature>
<protein>
    <recommendedName>
        <fullName evidence="5">Nuclear segregation protein Bfr1</fullName>
    </recommendedName>
</protein>
<reference evidence="3 4" key="1">
    <citation type="submission" date="2018-06" db="EMBL/GenBank/DDBJ databases">
        <title>A transcriptomic atlas of mushroom development highlights an independent origin of complex multicellularity.</title>
        <authorList>
            <consortium name="DOE Joint Genome Institute"/>
            <person name="Krizsan K."/>
            <person name="Almasi E."/>
            <person name="Merenyi Z."/>
            <person name="Sahu N."/>
            <person name="Viragh M."/>
            <person name="Koszo T."/>
            <person name="Mondo S."/>
            <person name="Kiss B."/>
            <person name="Balint B."/>
            <person name="Kues U."/>
            <person name="Barry K."/>
            <person name="Hegedus J.C."/>
            <person name="Henrissat B."/>
            <person name="Johnson J."/>
            <person name="Lipzen A."/>
            <person name="Ohm R."/>
            <person name="Nagy I."/>
            <person name="Pangilinan J."/>
            <person name="Yan J."/>
            <person name="Xiong Y."/>
            <person name="Grigoriev I.V."/>
            <person name="Hibbett D.S."/>
            <person name="Nagy L.G."/>
        </authorList>
    </citation>
    <scope>NUCLEOTIDE SEQUENCE [LARGE SCALE GENOMIC DNA]</scope>
    <source>
        <strain evidence="3 4">SZMC22713</strain>
    </source>
</reference>
<feature type="compositionally biased region" description="Basic and acidic residues" evidence="2">
    <location>
        <begin position="99"/>
        <end position="115"/>
    </location>
</feature>
<dbReference type="GO" id="GO:0003729">
    <property type="term" value="F:mRNA binding"/>
    <property type="evidence" value="ECO:0007669"/>
    <property type="project" value="TreeGrafter"/>
</dbReference>
<dbReference type="STRING" id="50990.A0A4R5XEI3"/>
<gene>
    <name evidence="3" type="ORF">BD410DRAFT_779928</name>
</gene>
<evidence type="ECO:0000256" key="2">
    <source>
        <dbReference type="SAM" id="MobiDB-lite"/>
    </source>
</evidence>
<feature type="region of interest" description="Disordered" evidence="2">
    <location>
        <begin position="1"/>
        <end position="69"/>
    </location>
</feature>
<dbReference type="EMBL" id="ML170156">
    <property type="protein sequence ID" value="TDL29510.1"/>
    <property type="molecule type" value="Genomic_DNA"/>
</dbReference>
<dbReference type="GO" id="GO:1990904">
    <property type="term" value="C:ribonucleoprotein complex"/>
    <property type="evidence" value="ECO:0007669"/>
    <property type="project" value="TreeGrafter"/>
</dbReference>
<dbReference type="InterPro" id="IPR039604">
    <property type="entry name" value="Bfr1"/>
</dbReference>
<dbReference type="GO" id="GO:0005783">
    <property type="term" value="C:endoplasmic reticulum"/>
    <property type="evidence" value="ECO:0007669"/>
    <property type="project" value="TreeGrafter"/>
</dbReference>
<evidence type="ECO:0000313" key="4">
    <source>
        <dbReference type="Proteomes" id="UP000294933"/>
    </source>
</evidence>
<proteinExistence type="predicted"/>
<dbReference type="OrthoDB" id="2195113at2759"/>
<dbReference type="GO" id="GO:0008298">
    <property type="term" value="P:intracellular mRNA localization"/>
    <property type="evidence" value="ECO:0007669"/>
    <property type="project" value="TreeGrafter"/>
</dbReference>
<dbReference type="PANTHER" id="PTHR31027">
    <property type="entry name" value="NUCLEAR SEGREGATION PROTEIN BFR1"/>
    <property type="match status" value="1"/>
</dbReference>
<evidence type="ECO:0000313" key="3">
    <source>
        <dbReference type="EMBL" id="TDL29510.1"/>
    </source>
</evidence>
<dbReference type="AlphaFoldDB" id="A0A4R5XEI3"/>